<evidence type="ECO:0000313" key="8">
    <source>
        <dbReference type="RefSeq" id="XP_029285891.1"/>
    </source>
</evidence>
<keyword evidence="5" id="KW-1133">Transmembrane helix</keyword>
<dbReference type="SMART" id="SM00744">
    <property type="entry name" value="RINGv"/>
    <property type="match status" value="1"/>
</dbReference>
<dbReference type="OrthoDB" id="5817083at2759"/>
<dbReference type="KEGG" id="cgob:115007250"/>
<evidence type="ECO:0000256" key="3">
    <source>
        <dbReference type="ARBA" id="ARBA00022833"/>
    </source>
</evidence>
<accession>A0A6J2PKR7</accession>
<proteinExistence type="predicted"/>
<sequence>MGSEYKPLSSAESCRTLFIEKSECFICRDVELQASDPLRNFCDCKNLLAHHVCLSTWIQKGCGSEDRLHCIICKAKYHLQRSSPWWAVSFQWQTWLVLITALVLMSLVPYVVYCMMTTFTKPPPPSTFKVAAASFGLLTEILLIKCLSSFLSSRYRQAEQRSFTVRARGFDEDRTSPGRWDRSEASSVAGHASTTASPSQVDERKVDMLKSGGLGLY</sequence>
<dbReference type="InterPro" id="IPR011016">
    <property type="entry name" value="Znf_RING-CH"/>
</dbReference>
<dbReference type="PANTHER" id="PTHR20893:SF2">
    <property type="entry name" value="LD08641P"/>
    <property type="match status" value="1"/>
</dbReference>
<dbReference type="GeneID" id="115007250"/>
<protein>
    <submittedName>
        <fullName evidence="8">Uncharacterized protein LOC115007250 isoform X1</fullName>
    </submittedName>
</protein>
<dbReference type="InterPro" id="IPR013083">
    <property type="entry name" value="Znf_RING/FYVE/PHD"/>
</dbReference>
<dbReference type="RefSeq" id="XP_029285891.1">
    <property type="nucleotide sequence ID" value="XM_029430031.1"/>
</dbReference>
<keyword evidence="5" id="KW-0812">Transmembrane</keyword>
<keyword evidence="2" id="KW-0863">Zinc-finger</keyword>
<dbReference type="Proteomes" id="UP000504630">
    <property type="component" value="Chromosome 4"/>
</dbReference>
<organism evidence="7 8">
    <name type="scientific">Cottoperca gobio</name>
    <name type="common">Frogmouth</name>
    <name type="synonym">Aphritis gobio</name>
    <dbReference type="NCBI Taxonomy" id="56716"/>
    <lineage>
        <taxon>Eukaryota</taxon>
        <taxon>Metazoa</taxon>
        <taxon>Chordata</taxon>
        <taxon>Craniata</taxon>
        <taxon>Vertebrata</taxon>
        <taxon>Euteleostomi</taxon>
        <taxon>Actinopterygii</taxon>
        <taxon>Neopterygii</taxon>
        <taxon>Teleostei</taxon>
        <taxon>Neoteleostei</taxon>
        <taxon>Acanthomorphata</taxon>
        <taxon>Eupercaria</taxon>
        <taxon>Perciformes</taxon>
        <taxon>Notothenioidei</taxon>
        <taxon>Bovichtidae</taxon>
        <taxon>Cottoperca</taxon>
    </lineage>
</organism>
<dbReference type="InParanoid" id="A0A6J2PKR7"/>
<dbReference type="Gene3D" id="3.30.40.10">
    <property type="entry name" value="Zinc/RING finger domain, C3HC4 (zinc finger)"/>
    <property type="match status" value="1"/>
</dbReference>
<evidence type="ECO:0000256" key="5">
    <source>
        <dbReference type="SAM" id="Phobius"/>
    </source>
</evidence>
<keyword evidence="7" id="KW-1185">Reference proteome</keyword>
<feature type="region of interest" description="Disordered" evidence="4">
    <location>
        <begin position="172"/>
        <end position="204"/>
    </location>
</feature>
<feature type="domain" description="RING-CH-type" evidence="6">
    <location>
        <begin position="16"/>
        <end position="80"/>
    </location>
</feature>
<name>A0A6J2PKR7_COTGO</name>
<dbReference type="PROSITE" id="PS51292">
    <property type="entry name" value="ZF_RING_CH"/>
    <property type="match status" value="1"/>
</dbReference>
<feature type="transmembrane region" description="Helical" evidence="5">
    <location>
        <begin position="95"/>
        <end position="119"/>
    </location>
</feature>
<evidence type="ECO:0000256" key="2">
    <source>
        <dbReference type="ARBA" id="ARBA00022771"/>
    </source>
</evidence>
<keyword evidence="3" id="KW-0862">Zinc</keyword>
<dbReference type="PANTHER" id="PTHR20893">
    <property type="entry name" value="LD08641P"/>
    <property type="match status" value="1"/>
</dbReference>
<evidence type="ECO:0000256" key="4">
    <source>
        <dbReference type="SAM" id="MobiDB-lite"/>
    </source>
</evidence>
<evidence type="ECO:0000259" key="6">
    <source>
        <dbReference type="PROSITE" id="PS51292"/>
    </source>
</evidence>
<evidence type="ECO:0000313" key="7">
    <source>
        <dbReference type="Proteomes" id="UP000504630"/>
    </source>
</evidence>
<keyword evidence="5" id="KW-0472">Membrane</keyword>
<feature type="compositionally biased region" description="Basic and acidic residues" evidence="4">
    <location>
        <begin position="172"/>
        <end position="184"/>
    </location>
</feature>
<gene>
    <name evidence="8" type="primary">LOC115007250</name>
</gene>
<keyword evidence="1" id="KW-0479">Metal-binding</keyword>
<reference evidence="8" key="1">
    <citation type="submission" date="2025-08" db="UniProtKB">
        <authorList>
            <consortium name="RefSeq"/>
        </authorList>
    </citation>
    <scope>IDENTIFICATION</scope>
</reference>
<dbReference type="AlphaFoldDB" id="A0A6J2PKR7"/>
<feature type="transmembrane region" description="Helical" evidence="5">
    <location>
        <begin position="131"/>
        <end position="151"/>
    </location>
</feature>
<evidence type="ECO:0000256" key="1">
    <source>
        <dbReference type="ARBA" id="ARBA00022723"/>
    </source>
</evidence>
<dbReference type="GO" id="GO:0008270">
    <property type="term" value="F:zinc ion binding"/>
    <property type="evidence" value="ECO:0007669"/>
    <property type="project" value="UniProtKB-KW"/>
</dbReference>